<dbReference type="Proteomes" id="UP000006622">
    <property type="component" value="Chromosome"/>
</dbReference>
<evidence type="ECO:0008006" key="5">
    <source>
        <dbReference type="Google" id="ProtNLM"/>
    </source>
</evidence>
<dbReference type="STRING" id="679901.Mzhil_0045"/>
<feature type="coiled-coil region" evidence="1">
    <location>
        <begin position="64"/>
        <end position="91"/>
    </location>
</feature>
<dbReference type="GeneID" id="10821637"/>
<dbReference type="EMBL" id="CP002101">
    <property type="protein sequence ID" value="AEH59926.1"/>
    <property type="molecule type" value="Genomic_DNA"/>
</dbReference>
<keyword evidence="1" id="KW-0175">Coiled coil</keyword>
<evidence type="ECO:0000256" key="1">
    <source>
        <dbReference type="SAM" id="Coils"/>
    </source>
</evidence>
<keyword evidence="2" id="KW-1133">Transmembrane helix</keyword>
<name>F7XMK0_METZD</name>
<proteinExistence type="predicted"/>
<dbReference type="RefSeq" id="WP_013897365.1">
    <property type="nucleotide sequence ID" value="NC_015676.1"/>
</dbReference>
<keyword evidence="2" id="KW-0472">Membrane</keyword>
<accession>F7XMK0</accession>
<organism evidence="3 4">
    <name type="scientific">Methanosalsum zhilinae (strain DSM 4017 / NBRC 107636 / OCM 62 / WeN5)</name>
    <name type="common">Methanohalophilus zhilinae</name>
    <dbReference type="NCBI Taxonomy" id="679901"/>
    <lineage>
        <taxon>Archaea</taxon>
        <taxon>Methanobacteriati</taxon>
        <taxon>Methanobacteriota</taxon>
        <taxon>Stenosarchaea group</taxon>
        <taxon>Methanomicrobia</taxon>
        <taxon>Methanosarcinales</taxon>
        <taxon>Methanosarcinaceae</taxon>
        <taxon>Methanosalsum</taxon>
    </lineage>
</organism>
<evidence type="ECO:0000313" key="4">
    <source>
        <dbReference type="Proteomes" id="UP000006622"/>
    </source>
</evidence>
<dbReference type="KEGG" id="mzh:Mzhil_0045"/>
<reference evidence="3 4" key="1">
    <citation type="submission" date="2010-07" db="EMBL/GenBank/DDBJ databases">
        <title>The complete genome of Methanosalsum zhilinae DSM 4017.</title>
        <authorList>
            <consortium name="US DOE Joint Genome Institute (JGI-PGF)"/>
            <person name="Lucas S."/>
            <person name="Copeland A."/>
            <person name="Lapidus A."/>
            <person name="Glavina del Rio T."/>
            <person name="Dalin E."/>
            <person name="Tice H."/>
            <person name="Bruce D."/>
            <person name="Goodwin L."/>
            <person name="Pitluck S."/>
            <person name="Kyrpides N."/>
            <person name="Mavromatis K."/>
            <person name="Ovchinnikova G."/>
            <person name="Daligault H."/>
            <person name="Detter J.C."/>
            <person name="Han C."/>
            <person name="Tapia R."/>
            <person name="Larimer F."/>
            <person name="Land M."/>
            <person name="Hauser L."/>
            <person name="Markowitz V."/>
            <person name="Cheng J.-F."/>
            <person name="Hugenholtz P."/>
            <person name="Woyke T."/>
            <person name="Wu D."/>
            <person name="Spring S."/>
            <person name="Schueler E."/>
            <person name="Brambilla E."/>
            <person name="Klenk H.-P."/>
            <person name="Eisen J.A."/>
        </authorList>
    </citation>
    <scope>NUCLEOTIDE SEQUENCE [LARGE SCALE GENOMIC DNA]</scope>
    <source>
        <strain evidence="4">DSM 4017 / NBRC 107636 / OCM 62 / WeN5</strain>
    </source>
</reference>
<dbReference type="HOGENOM" id="CLU_084976_0_0_2"/>
<evidence type="ECO:0000256" key="2">
    <source>
        <dbReference type="SAM" id="Phobius"/>
    </source>
</evidence>
<protein>
    <recommendedName>
        <fullName evidence="5">Transmembrane protein</fullName>
    </recommendedName>
</protein>
<feature type="transmembrane region" description="Helical" evidence="2">
    <location>
        <begin position="129"/>
        <end position="149"/>
    </location>
</feature>
<feature type="transmembrane region" description="Helical" evidence="2">
    <location>
        <begin position="161"/>
        <end position="180"/>
    </location>
</feature>
<evidence type="ECO:0000313" key="3">
    <source>
        <dbReference type="EMBL" id="AEH59926.1"/>
    </source>
</evidence>
<dbReference type="OrthoDB" id="137237at2157"/>
<keyword evidence="2" id="KW-0812">Transmembrane</keyword>
<dbReference type="AlphaFoldDB" id="F7XMK0"/>
<keyword evidence="4" id="KW-1185">Reference proteome</keyword>
<sequence>MDPCDTTPGGKGYLESVAQNVRSIEKRLRAVERRLSMKDHSSSSGEYNDICLETCGQCTNIVSVDEVKHEIDALRNEIVSVRDQIPDTEQSDEFQEFWSDGAREHIDSLEKRVSQIEDGNKVKIGSFKIPFELSGLIAAIFLFITGVLIYSQRWDVIRSPYFSLTLSFALVMSVLMKIYLVRRS</sequence>
<gene>
    <name evidence="3" type="ordered locus">Mzhil_0045</name>
</gene>